<protein>
    <submittedName>
        <fullName evidence="2">RES domain-containing protein</fullName>
    </submittedName>
</protein>
<dbReference type="SMART" id="SM00953">
    <property type="entry name" value="RES"/>
    <property type="match status" value="1"/>
</dbReference>
<keyword evidence="3" id="KW-1185">Reference proteome</keyword>
<dbReference type="Proteomes" id="UP000252174">
    <property type="component" value="Unassembled WGS sequence"/>
</dbReference>
<gene>
    <name evidence="2" type="ORF">DFR45_105135</name>
</gene>
<dbReference type="RefSeq" id="WP_241659398.1">
    <property type="nucleotide sequence ID" value="NZ_QPJU01000005.1"/>
</dbReference>
<accession>A0A369AMK0</accession>
<proteinExistence type="predicted"/>
<reference evidence="2 3" key="1">
    <citation type="submission" date="2018-07" db="EMBL/GenBank/DDBJ databases">
        <title>Genomic Encyclopedia of Type Strains, Phase IV (KMG-IV): sequencing the most valuable type-strain genomes for metagenomic binning, comparative biology and taxonomic classification.</title>
        <authorList>
            <person name="Goeker M."/>
        </authorList>
    </citation>
    <scope>NUCLEOTIDE SEQUENCE [LARGE SCALE GENOMIC DNA]</scope>
    <source>
        <strain evidence="2 3">DSM 100911</strain>
    </source>
</reference>
<evidence type="ECO:0000313" key="3">
    <source>
        <dbReference type="Proteomes" id="UP000252174"/>
    </source>
</evidence>
<dbReference type="Pfam" id="PF08808">
    <property type="entry name" value="RES"/>
    <property type="match status" value="1"/>
</dbReference>
<dbReference type="AlphaFoldDB" id="A0A369AMK0"/>
<comment type="caution">
    <text evidence="2">The sequence shown here is derived from an EMBL/GenBank/DDBJ whole genome shotgun (WGS) entry which is preliminary data.</text>
</comment>
<dbReference type="EMBL" id="QPJU01000005">
    <property type="protein sequence ID" value="RCX09506.1"/>
    <property type="molecule type" value="Genomic_DNA"/>
</dbReference>
<organism evidence="2 3">
    <name type="scientific">Extensimonas vulgaris</name>
    <dbReference type="NCBI Taxonomy" id="1031594"/>
    <lineage>
        <taxon>Bacteria</taxon>
        <taxon>Pseudomonadati</taxon>
        <taxon>Pseudomonadota</taxon>
        <taxon>Betaproteobacteria</taxon>
        <taxon>Burkholderiales</taxon>
        <taxon>Comamonadaceae</taxon>
        <taxon>Extensimonas</taxon>
    </lineage>
</organism>
<evidence type="ECO:0000313" key="2">
    <source>
        <dbReference type="EMBL" id="RCX09506.1"/>
    </source>
</evidence>
<feature type="domain" description="RES" evidence="1">
    <location>
        <begin position="29"/>
        <end position="157"/>
    </location>
</feature>
<sequence length="169" mass="18249">MTEANTAAVDSAVSVWRIATDTPHYTADDLSGQGAERSGGRWNERGTPMVYASSSCALACLETVVHLAGGLPLPLNRYLVRIDIPPALWAARTVFDAAQMVGWDAIPAGRVSLAWGSAWAHAGTSVLAQVPSAIVPEESNLLINPLHPQAGALRARKLRRWQYDPRVRR</sequence>
<evidence type="ECO:0000259" key="1">
    <source>
        <dbReference type="SMART" id="SM00953"/>
    </source>
</evidence>
<dbReference type="InterPro" id="IPR014914">
    <property type="entry name" value="RES_dom"/>
</dbReference>
<name>A0A369AMK0_9BURK</name>